<proteinExistence type="predicted"/>
<protein>
    <submittedName>
        <fullName evidence="1">Uncharacterized protein</fullName>
    </submittedName>
</protein>
<organism evidence="1 2">
    <name type="scientific">Naganishia cerealis</name>
    <dbReference type="NCBI Taxonomy" id="610337"/>
    <lineage>
        <taxon>Eukaryota</taxon>
        <taxon>Fungi</taxon>
        <taxon>Dikarya</taxon>
        <taxon>Basidiomycota</taxon>
        <taxon>Agaricomycotina</taxon>
        <taxon>Tremellomycetes</taxon>
        <taxon>Filobasidiales</taxon>
        <taxon>Filobasidiaceae</taxon>
        <taxon>Naganishia</taxon>
    </lineage>
</organism>
<dbReference type="Proteomes" id="UP001241377">
    <property type="component" value="Unassembled WGS sequence"/>
</dbReference>
<evidence type="ECO:0000313" key="1">
    <source>
        <dbReference type="EMBL" id="KAJ9108239.1"/>
    </source>
</evidence>
<keyword evidence="2" id="KW-1185">Reference proteome</keyword>
<evidence type="ECO:0000313" key="2">
    <source>
        <dbReference type="Proteomes" id="UP001241377"/>
    </source>
</evidence>
<sequence>MDVDMDNVDLFDPVDSLNDLESTYYEKGYQEGFDHGKLHGLFEGRELGQEKCFDWWEELGFIEGQAMFWKRLSDAQGDGRIDSKKITSTTDIPPTPITPPTEMDESADTAVGEGDLAGLMTRIRAKYRLVCSLVGVKPRLAVKNTVEGDVMADNNAAVDSSSGIEGVSMLPSSNADRNQDAGPQIDSRLLQF</sequence>
<accession>A0ACC2WAN7</accession>
<comment type="caution">
    <text evidence="1">The sequence shown here is derived from an EMBL/GenBank/DDBJ whole genome shotgun (WGS) entry which is preliminary data.</text>
</comment>
<reference evidence="1" key="1">
    <citation type="submission" date="2023-04" db="EMBL/GenBank/DDBJ databases">
        <title>Draft Genome sequencing of Naganishia species isolated from polar environments using Oxford Nanopore Technology.</title>
        <authorList>
            <person name="Leo P."/>
            <person name="Venkateswaran K."/>
        </authorList>
    </citation>
    <scope>NUCLEOTIDE SEQUENCE</scope>
    <source>
        <strain evidence="1">MNA-CCFEE 5261</strain>
    </source>
</reference>
<gene>
    <name evidence="1" type="ORF">QFC19_002487</name>
</gene>
<dbReference type="EMBL" id="JASBWR010000021">
    <property type="protein sequence ID" value="KAJ9108239.1"/>
    <property type="molecule type" value="Genomic_DNA"/>
</dbReference>
<name>A0ACC2WAN7_9TREE</name>